<evidence type="ECO:0000259" key="5">
    <source>
        <dbReference type="Pfam" id="PF04542"/>
    </source>
</evidence>
<keyword evidence="4" id="KW-0804">Transcription</keyword>
<evidence type="ECO:0000259" key="6">
    <source>
        <dbReference type="Pfam" id="PF08281"/>
    </source>
</evidence>
<dbReference type="InterPro" id="IPR013324">
    <property type="entry name" value="RNA_pol_sigma_r3/r4-like"/>
</dbReference>
<dbReference type="InterPro" id="IPR013325">
    <property type="entry name" value="RNA_pol_sigma_r2"/>
</dbReference>
<dbReference type="GO" id="GO:0016987">
    <property type="term" value="F:sigma factor activity"/>
    <property type="evidence" value="ECO:0007669"/>
    <property type="project" value="UniProtKB-KW"/>
</dbReference>
<dbReference type="PANTHER" id="PTHR43133">
    <property type="entry name" value="RNA POLYMERASE ECF-TYPE SIGMA FACTO"/>
    <property type="match status" value="1"/>
</dbReference>
<sequence>MDPSAAKRTKDDLYLLYQRHVKTVYRVCYLYMKNPQDTEDMVQSTFLKLFQYPGEFSDSEHEKAWLIVTAGNLCKDQLKSWWRKRRVPLEESIQCQEVGPLPDETLEKVLALPPQYREALYLYYYEGYSTPELASILHKKEATVRSYLHRGRALLKMEIGGNEP</sequence>
<keyword evidence="2" id="KW-0805">Transcription regulation</keyword>
<dbReference type="NCBIfam" id="TIGR02937">
    <property type="entry name" value="sigma70-ECF"/>
    <property type="match status" value="1"/>
</dbReference>
<dbReference type="CDD" id="cd06171">
    <property type="entry name" value="Sigma70_r4"/>
    <property type="match status" value="1"/>
</dbReference>
<dbReference type="Pfam" id="PF04542">
    <property type="entry name" value="Sigma70_r2"/>
    <property type="match status" value="1"/>
</dbReference>
<evidence type="ECO:0000313" key="8">
    <source>
        <dbReference type="Proteomes" id="UP000657006"/>
    </source>
</evidence>
<dbReference type="GO" id="GO:0006352">
    <property type="term" value="P:DNA-templated transcription initiation"/>
    <property type="evidence" value="ECO:0007669"/>
    <property type="project" value="InterPro"/>
</dbReference>
<evidence type="ECO:0000256" key="2">
    <source>
        <dbReference type="ARBA" id="ARBA00023015"/>
    </source>
</evidence>
<dbReference type="Proteomes" id="UP000657006">
    <property type="component" value="Unassembled WGS sequence"/>
</dbReference>
<comment type="similarity">
    <text evidence="1">Belongs to the sigma-70 factor family. ECF subfamily.</text>
</comment>
<feature type="domain" description="RNA polymerase sigma factor 70 region 4 type 2" evidence="6">
    <location>
        <begin position="107"/>
        <end position="155"/>
    </location>
</feature>
<feature type="domain" description="RNA polymerase sigma-70 region 2" evidence="5">
    <location>
        <begin position="16"/>
        <end position="82"/>
    </location>
</feature>
<reference evidence="7" key="1">
    <citation type="submission" date="2020-08" db="EMBL/GenBank/DDBJ databases">
        <title>Genome public.</title>
        <authorList>
            <person name="Liu C."/>
            <person name="Sun Q."/>
        </authorList>
    </citation>
    <scope>NUCLEOTIDE SEQUENCE</scope>
    <source>
        <strain evidence="7">NSJ-32</strain>
    </source>
</reference>
<proteinExistence type="inferred from homology"/>
<dbReference type="InterPro" id="IPR039425">
    <property type="entry name" value="RNA_pol_sigma-70-like"/>
</dbReference>
<dbReference type="RefSeq" id="WP_177719180.1">
    <property type="nucleotide sequence ID" value="NZ_JACRSQ010000041.1"/>
</dbReference>
<protein>
    <submittedName>
        <fullName evidence="7">RNA polymerase sigma factor</fullName>
    </submittedName>
</protein>
<organism evidence="7 8">
    <name type="scientific">Bianquea renquensis</name>
    <dbReference type="NCBI Taxonomy" id="2763661"/>
    <lineage>
        <taxon>Bacteria</taxon>
        <taxon>Bacillati</taxon>
        <taxon>Bacillota</taxon>
        <taxon>Clostridia</taxon>
        <taxon>Eubacteriales</taxon>
        <taxon>Bianqueaceae</taxon>
        <taxon>Bianquea</taxon>
    </lineage>
</organism>
<evidence type="ECO:0000256" key="4">
    <source>
        <dbReference type="ARBA" id="ARBA00023163"/>
    </source>
</evidence>
<dbReference type="SUPFAM" id="SSF88659">
    <property type="entry name" value="Sigma3 and sigma4 domains of RNA polymerase sigma factors"/>
    <property type="match status" value="1"/>
</dbReference>
<dbReference type="InterPro" id="IPR013249">
    <property type="entry name" value="RNA_pol_sigma70_r4_t2"/>
</dbReference>
<dbReference type="Pfam" id="PF08281">
    <property type="entry name" value="Sigma70_r4_2"/>
    <property type="match status" value="1"/>
</dbReference>
<dbReference type="InterPro" id="IPR014284">
    <property type="entry name" value="RNA_pol_sigma-70_dom"/>
</dbReference>
<dbReference type="Gene3D" id="1.10.10.10">
    <property type="entry name" value="Winged helix-like DNA-binding domain superfamily/Winged helix DNA-binding domain"/>
    <property type="match status" value="1"/>
</dbReference>
<dbReference type="SUPFAM" id="SSF88946">
    <property type="entry name" value="Sigma2 domain of RNA polymerase sigma factors"/>
    <property type="match status" value="1"/>
</dbReference>
<dbReference type="Gene3D" id="1.10.1740.10">
    <property type="match status" value="1"/>
</dbReference>
<dbReference type="InterPro" id="IPR036388">
    <property type="entry name" value="WH-like_DNA-bd_sf"/>
</dbReference>
<gene>
    <name evidence="7" type="ORF">H8730_15935</name>
</gene>
<accession>A0A926DTJ3</accession>
<evidence type="ECO:0000313" key="7">
    <source>
        <dbReference type="EMBL" id="MBC8545033.1"/>
    </source>
</evidence>
<dbReference type="GO" id="GO:0003677">
    <property type="term" value="F:DNA binding"/>
    <property type="evidence" value="ECO:0007669"/>
    <property type="project" value="InterPro"/>
</dbReference>
<name>A0A926DTJ3_9FIRM</name>
<keyword evidence="3" id="KW-0731">Sigma factor</keyword>
<dbReference type="InterPro" id="IPR007627">
    <property type="entry name" value="RNA_pol_sigma70_r2"/>
</dbReference>
<keyword evidence="8" id="KW-1185">Reference proteome</keyword>
<dbReference type="AlphaFoldDB" id="A0A926DTJ3"/>
<dbReference type="PANTHER" id="PTHR43133:SF60">
    <property type="entry name" value="RNA POLYMERASE SIGMA FACTOR SIGV"/>
    <property type="match status" value="1"/>
</dbReference>
<evidence type="ECO:0000256" key="1">
    <source>
        <dbReference type="ARBA" id="ARBA00010641"/>
    </source>
</evidence>
<dbReference type="EMBL" id="JACRSQ010000041">
    <property type="protein sequence ID" value="MBC8545033.1"/>
    <property type="molecule type" value="Genomic_DNA"/>
</dbReference>
<comment type="caution">
    <text evidence="7">The sequence shown here is derived from an EMBL/GenBank/DDBJ whole genome shotgun (WGS) entry which is preliminary data.</text>
</comment>
<evidence type="ECO:0000256" key="3">
    <source>
        <dbReference type="ARBA" id="ARBA00023082"/>
    </source>
</evidence>